<dbReference type="Gene3D" id="3.60.40.10">
    <property type="entry name" value="PPM-type phosphatase domain"/>
    <property type="match status" value="1"/>
</dbReference>
<comment type="caution">
    <text evidence="3">The sequence shown here is derived from an EMBL/GenBank/DDBJ whole genome shotgun (WGS) entry which is preliminary data.</text>
</comment>
<dbReference type="EMBL" id="JBHTIS010000414">
    <property type="protein sequence ID" value="MFD1045795.1"/>
    <property type="molecule type" value="Genomic_DNA"/>
</dbReference>
<organism evidence="3 4">
    <name type="scientific">Kibdelosporangium lantanae</name>
    <dbReference type="NCBI Taxonomy" id="1497396"/>
    <lineage>
        <taxon>Bacteria</taxon>
        <taxon>Bacillati</taxon>
        <taxon>Actinomycetota</taxon>
        <taxon>Actinomycetes</taxon>
        <taxon>Pseudonocardiales</taxon>
        <taxon>Pseudonocardiaceae</taxon>
        <taxon>Kibdelosporangium</taxon>
    </lineage>
</organism>
<dbReference type="Proteomes" id="UP001597045">
    <property type="component" value="Unassembled WGS sequence"/>
</dbReference>
<evidence type="ECO:0000313" key="4">
    <source>
        <dbReference type="Proteomes" id="UP001597045"/>
    </source>
</evidence>
<evidence type="ECO:0000256" key="1">
    <source>
        <dbReference type="SAM" id="MobiDB-lite"/>
    </source>
</evidence>
<name>A0ABW3M509_9PSEU</name>
<accession>A0ABW3M509</accession>
<evidence type="ECO:0000313" key="3">
    <source>
        <dbReference type="EMBL" id="MFD1045795.1"/>
    </source>
</evidence>
<sequence length="246" mass="26340">MDTDTEDITVHITSSKGNRPFNADAAAQYRCPYTGTQTAVVLDGIGSNAEVAELMPHLAYFVVRVAARDGAWNAVLAAAHLTRPAFPLAAAADGSRRDTPDGVMVLAHFPSDQPATIAYVGDPRAYGWSDNALHPLTVDLTIGEEMRRHGACDHLAARHDHQVLTTLGQATPVTVSVVPDVYHQRVLLLSDGAARTLTLDRLTEIAREHEHDPQACADTIVSEASESGSRDDKTAVVVTRPAPIPL</sequence>
<dbReference type="GO" id="GO:0004722">
    <property type="term" value="F:protein serine/threonine phosphatase activity"/>
    <property type="evidence" value="ECO:0007669"/>
    <property type="project" value="UniProtKB-EC"/>
</dbReference>
<feature type="domain" description="PPM-type phosphatase" evidence="2">
    <location>
        <begin position="9"/>
        <end position="240"/>
    </location>
</feature>
<dbReference type="InterPro" id="IPR036457">
    <property type="entry name" value="PPM-type-like_dom_sf"/>
</dbReference>
<protein>
    <submittedName>
        <fullName evidence="3">PP2C family protein-serine/threonine phosphatase</fullName>
        <ecNumber evidence="3">3.1.3.16</ecNumber>
    </submittedName>
</protein>
<dbReference type="PROSITE" id="PS51746">
    <property type="entry name" value="PPM_2"/>
    <property type="match status" value="1"/>
</dbReference>
<dbReference type="SUPFAM" id="SSF81606">
    <property type="entry name" value="PP2C-like"/>
    <property type="match status" value="1"/>
</dbReference>
<feature type="region of interest" description="Disordered" evidence="1">
    <location>
        <begin position="222"/>
        <end position="246"/>
    </location>
</feature>
<dbReference type="EC" id="3.1.3.16" evidence="3"/>
<evidence type="ECO:0000259" key="2">
    <source>
        <dbReference type="PROSITE" id="PS51746"/>
    </source>
</evidence>
<keyword evidence="4" id="KW-1185">Reference proteome</keyword>
<reference evidence="4" key="1">
    <citation type="journal article" date="2019" name="Int. J. Syst. Evol. Microbiol.">
        <title>The Global Catalogue of Microorganisms (GCM) 10K type strain sequencing project: providing services to taxonomists for standard genome sequencing and annotation.</title>
        <authorList>
            <consortium name="The Broad Institute Genomics Platform"/>
            <consortium name="The Broad Institute Genome Sequencing Center for Infectious Disease"/>
            <person name="Wu L."/>
            <person name="Ma J."/>
        </authorList>
    </citation>
    <scope>NUCLEOTIDE SEQUENCE [LARGE SCALE GENOMIC DNA]</scope>
    <source>
        <strain evidence="4">JCM 31486</strain>
    </source>
</reference>
<dbReference type="InterPro" id="IPR001932">
    <property type="entry name" value="PPM-type_phosphatase-like_dom"/>
</dbReference>
<gene>
    <name evidence="3" type="ORF">ACFQ1S_09595</name>
</gene>
<keyword evidence="3" id="KW-0378">Hydrolase</keyword>
<proteinExistence type="predicted"/>
<dbReference type="SMART" id="SM00332">
    <property type="entry name" value="PP2Cc"/>
    <property type="match status" value="1"/>
</dbReference>